<dbReference type="PANTHER" id="PTHR38436">
    <property type="entry name" value="POLYKETIDE CYCLASE SNOAL-LIKE DOMAIN"/>
    <property type="match status" value="1"/>
</dbReference>
<dbReference type="InterPro" id="IPR009959">
    <property type="entry name" value="Cyclase_SnoaL-like"/>
</dbReference>
<accession>A0A928ZR79</accession>
<dbReference type="SUPFAM" id="SSF54427">
    <property type="entry name" value="NTF2-like"/>
    <property type="match status" value="1"/>
</dbReference>
<dbReference type="Pfam" id="PF07366">
    <property type="entry name" value="SnoaL"/>
    <property type="match status" value="1"/>
</dbReference>
<dbReference type="GO" id="GO:0030638">
    <property type="term" value="P:polyketide metabolic process"/>
    <property type="evidence" value="ECO:0007669"/>
    <property type="project" value="InterPro"/>
</dbReference>
<name>A0A928ZR79_LEPEC</name>
<dbReference type="AlphaFoldDB" id="A0A928ZR79"/>
<dbReference type="InterPro" id="IPR032710">
    <property type="entry name" value="NTF2-like_dom_sf"/>
</dbReference>
<dbReference type="EMBL" id="JADEXP010000073">
    <property type="protein sequence ID" value="MBE9067045.1"/>
    <property type="molecule type" value="Genomic_DNA"/>
</dbReference>
<dbReference type="RefSeq" id="WP_193993018.1">
    <property type="nucleotide sequence ID" value="NZ_JADEXP010000073.1"/>
</dbReference>
<dbReference type="Gene3D" id="3.10.450.50">
    <property type="match status" value="1"/>
</dbReference>
<proteinExistence type="predicted"/>
<gene>
    <name evidence="1" type="ORF">IQ260_10300</name>
</gene>
<sequence>MASLTEENKSITLRFAKEGWGTNPNWQQTWDELMSPDVVYYFNSTPEPIVGLEANKAFNKSLFQGFRDIHQTMADMIAEANKVVYRTTIEGTHTGEFLGTPPTGKSIRVNDFTLLEIADGKIVKWWYECNLLAVMQQLGLVAD</sequence>
<organism evidence="1 2">
    <name type="scientific">Leptolyngbya cf. ectocarpi LEGE 11479</name>
    <dbReference type="NCBI Taxonomy" id="1828722"/>
    <lineage>
        <taxon>Bacteria</taxon>
        <taxon>Bacillati</taxon>
        <taxon>Cyanobacteriota</taxon>
        <taxon>Cyanophyceae</taxon>
        <taxon>Leptolyngbyales</taxon>
        <taxon>Leptolyngbyaceae</taxon>
        <taxon>Leptolyngbya group</taxon>
        <taxon>Leptolyngbya</taxon>
    </lineage>
</organism>
<evidence type="ECO:0000313" key="1">
    <source>
        <dbReference type="EMBL" id="MBE9067045.1"/>
    </source>
</evidence>
<comment type="caution">
    <text evidence="1">The sequence shown here is derived from an EMBL/GenBank/DDBJ whole genome shotgun (WGS) entry which is preliminary data.</text>
</comment>
<dbReference type="PANTHER" id="PTHR38436:SF1">
    <property type="entry name" value="ESTER CYCLASE"/>
    <property type="match status" value="1"/>
</dbReference>
<dbReference type="Proteomes" id="UP000615026">
    <property type="component" value="Unassembled WGS sequence"/>
</dbReference>
<protein>
    <submittedName>
        <fullName evidence="1">Ester cyclase</fullName>
    </submittedName>
</protein>
<reference evidence="1" key="1">
    <citation type="submission" date="2020-10" db="EMBL/GenBank/DDBJ databases">
        <authorList>
            <person name="Castelo-Branco R."/>
            <person name="Eusebio N."/>
            <person name="Adriana R."/>
            <person name="Vieira A."/>
            <person name="Brugerolle De Fraissinette N."/>
            <person name="Rezende De Castro R."/>
            <person name="Schneider M.P."/>
            <person name="Vasconcelos V."/>
            <person name="Leao P.N."/>
        </authorList>
    </citation>
    <scope>NUCLEOTIDE SEQUENCE</scope>
    <source>
        <strain evidence="1">LEGE 11479</strain>
    </source>
</reference>
<evidence type="ECO:0000313" key="2">
    <source>
        <dbReference type="Proteomes" id="UP000615026"/>
    </source>
</evidence>
<keyword evidence="2" id="KW-1185">Reference proteome</keyword>